<evidence type="ECO:0000313" key="1">
    <source>
        <dbReference type="EMBL" id="MBE4908366.1"/>
    </source>
</evidence>
<dbReference type="EMBL" id="JADCLJ010000019">
    <property type="protein sequence ID" value="MBE4908366.1"/>
    <property type="molecule type" value="Genomic_DNA"/>
</dbReference>
<evidence type="ECO:0000313" key="2">
    <source>
        <dbReference type="Proteomes" id="UP001516662"/>
    </source>
</evidence>
<accession>A0ABR9QIN3</accession>
<sequence length="93" mass="11057">MATRQSVETFLQRCEDTIRTSKEQMTVARKQEHYNITEYTNAMEQLEDCANDLAHLALSCNGQQREQLHRMRLQLQQIQNDMTLDENLLNEYH</sequence>
<name>A0ABR9QIN3_9BACI</name>
<dbReference type="InterPro" id="IPR019668">
    <property type="entry name" value="Uncharacterised_YtzC"/>
</dbReference>
<dbReference type="Pfam" id="PF10732">
    <property type="entry name" value="DUF2524"/>
    <property type="match status" value="1"/>
</dbReference>
<dbReference type="Proteomes" id="UP001516662">
    <property type="component" value="Unassembled WGS sequence"/>
</dbReference>
<protein>
    <submittedName>
        <fullName evidence="1">YtzC family protein</fullName>
    </submittedName>
</protein>
<proteinExistence type="predicted"/>
<gene>
    <name evidence="1" type="ORF">IMZ08_09885</name>
</gene>
<keyword evidence="2" id="KW-1185">Reference proteome</keyword>
<organism evidence="1 2">
    <name type="scientific">Litchfieldia luteola</name>
    <dbReference type="NCBI Taxonomy" id="682179"/>
    <lineage>
        <taxon>Bacteria</taxon>
        <taxon>Bacillati</taxon>
        <taxon>Bacillota</taxon>
        <taxon>Bacilli</taxon>
        <taxon>Bacillales</taxon>
        <taxon>Bacillaceae</taxon>
        <taxon>Litchfieldia</taxon>
    </lineage>
</organism>
<comment type="caution">
    <text evidence="1">The sequence shown here is derived from an EMBL/GenBank/DDBJ whole genome shotgun (WGS) entry which is preliminary data.</text>
</comment>
<reference evidence="1 2" key="1">
    <citation type="submission" date="2020-10" db="EMBL/GenBank/DDBJ databases">
        <title>Bacillus sp. HD4P25, an endophyte from a halophyte.</title>
        <authorList>
            <person name="Sun J.-Q."/>
        </authorList>
    </citation>
    <scope>NUCLEOTIDE SEQUENCE [LARGE SCALE GENOMIC DNA]</scope>
    <source>
        <strain evidence="1 2">YIM 93174</strain>
    </source>
</reference>
<dbReference type="RefSeq" id="WP_193535971.1">
    <property type="nucleotide sequence ID" value="NZ_JADCLJ010000019.1"/>
</dbReference>